<evidence type="ECO:0000313" key="2">
    <source>
        <dbReference type="EMBL" id="UPK69800.1"/>
    </source>
</evidence>
<feature type="transmembrane region" description="Helical" evidence="1">
    <location>
        <begin position="21"/>
        <end position="42"/>
    </location>
</feature>
<evidence type="ECO:0000313" key="3">
    <source>
        <dbReference type="Proteomes" id="UP000830198"/>
    </source>
</evidence>
<dbReference type="EMBL" id="CP095855">
    <property type="protein sequence ID" value="UPK69800.1"/>
    <property type="molecule type" value="Genomic_DNA"/>
</dbReference>
<feature type="transmembrane region" description="Helical" evidence="1">
    <location>
        <begin position="85"/>
        <end position="101"/>
    </location>
</feature>
<proteinExistence type="predicted"/>
<feature type="transmembrane region" description="Helical" evidence="1">
    <location>
        <begin position="54"/>
        <end position="73"/>
    </location>
</feature>
<sequence>MTNIFKPDYKQWDGVPTYKIYLLRLLYVLMFLFLGKDAWTFIFTHKGVWDPAEAMNFTVWASYSVLAFFGILRPLKMLPIVMLEILYKTIWLILVAYPLWISNQLAGSPAEGMTFVFALVILPILAMPWKYFLRHYILVFKKNGSQ</sequence>
<dbReference type="Proteomes" id="UP000830198">
    <property type="component" value="Chromosome"/>
</dbReference>
<keyword evidence="1" id="KW-0472">Membrane</keyword>
<gene>
    <name evidence="2" type="ORF">MYF79_00665</name>
</gene>
<dbReference type="RefSeq" id="WP_247812067.1">
    <property type="nucleotide sequence ID" value="NZ_CP095855.1"/>
</dbReference>
<name>A0ABY4I135_CHIFI</name>
<feature type="transmembrane region" description="Helical" evidence="1">
    <location>
        <begin position="113"/>
        <end position="133"/>
    </location>
</feature>
<reference evidence="2 3" key="1">
    <citation type="submission" date="2022-04" db="EMBL/GenBank/DDBJ databases">
        <title>The arsenic-methylating capacity of Chitinophaga filiformis YT5 during chitin decomposition.</title>
        <authorList>
            <person name="Chen G."/>
            <person name="Liang Y."/>
        </authorList>
    </citation>
    <scope>NUCLEOTIDE SEQUENCE [LARGE SCALE GENOMIC DNA]</scope>
    <source>
        <strain evidence="2 3">YT5</strain>
    </source>
</reference>
<keyword evidence="1" id="KW-1133">Transmembrane helix</keyword>
<keyword evidence="1" id="KW-0812">Transmembrane</keyword>
<organism evidence="2 3">
    <name type="scientific">Chitinophaga filiformis</name>
    <name type="common">Myxococcus filiformis</name>
    <name type="synonym">Flexibacter filiformis</name>
    <dbReference type="NCBI Taxonomy" id="104663"/>
    <lineage>
        <taxon>Bacteria</taxon>
        <taxon>Pseudomonadati</taxon>
        <taxon>Bacteroidota</taxon>
        <taxon>Chitinophagia</taxon>
        <taxon>Chitinophagales</taxon>
        <taxon>Chitinophagaceae</taxon>
        <taxon>Chitinophaga</taxon>
    </lineage>
</organism>
<keyword evidence="3" id="KW-1185">Reference proteome</keyword>
<evidence type="ECO:0008006" key="4">
    <source>
        <dbReference type="Google" id="ProtNLM"/>
    </source>
</evidence>
<accession>A0ABY4I135</accession>
<protein>
    <recommendedName>
        <fullName evidence="4">DoxX-like family protein</fullName>
    </recommendedName>
</protein>
<evidence type="ECO:0000256" key="1">
    <source>
        <dbReference type="SAM" id="Phobius"/>
    </source>
</evidence>